<evidence type="ECO:0000313" key="1">
    <source>
        <dbReference type="EMBL" id="PIS17377.1"/>
    </source>
</evidence>
<dbReference type="NCBIfam" id="TIGR04256">
    <property type="entry name" value="GxxExxY"/>
    <property type="match status" value="1"/>
</dbReference>
<name>A0A2H0WXN4_9BACT</name>
<evidence type="ECO:0008006" key="3">
    <source>
        <dbReference type="Google" id="ProtNLM"/>
    </source>
</evidence>
<dbReference type="EMBL" id="PEZD01000022">
    <property type="protein sequence ID" value="PIS17377.1"/>
    <property type="molecule type" value="Genomic_DNA"/>
</dbReference>
<dbReference type="Proteomes" id="UP000229675">
    <property type="component" value="Unassembled WGS sequence"/>
</dbReference>
<organism evidence="1 2">
    <name type="scientific">Candidatus Nealsonbacteria bacterium CG09_land_8_20_14_0_10_42_14</name>
    <dbReference type="NCBI Taxonomy" id="1974707"/>
    <lineage>
        <taxon>Bacteria</taxon>
        <taxon>Candidatus Nealsoniibacteriota</taxon>
    </lineage>
</organism>
<comment type="caution">
    <text evidence="1">The sequence shown here is derived from an EMBL/GenBank/DDBJ whole genome shotgun (WGS) entry which is preliminary data.</text>
</comment>
<proteinExistence type="predicted"/>
<sequence length="131" mass="15289">MPIIRKRDKVLHPDLSYFVNGLCFKVHNDLGPFLSEAQYGDALENLLKANNLSYTRESALPVSFEGEENRRNITDFIIDSKIILEIKAKNMITKDDYYQLKRYLISAKKELGILINFRRKTLQPKRILNQS</sequence>
<reference evidence="2" key="1">
    <citation type="submission" date="2017-09" db="EMBL/GenBank/DDBJ databases">
        <title>Depth-based differentiation of microbial function through sediment-hosted aquifers and enrichment of novel symbionts in the deep terrestrial subsurface.</title>
        <authorList>
            <person name="Probst A.J."/>
            <person name="Ladd B."/>
            <person name="Jarett J.K."/>
            <person name="Geller-Mcgrath D.E."/>
            <person name="Sieber C.M.K."/>
            <person name="Emerson J.B."/>
            <person name="Anantharaman K."/>
            <person name="Thomas B.C."/>
            <person name="Malmstrom R."/>
            <person name="Stieglmeier M."/>
            <person name="Klingl A."/>
            <person name="Woyke T."/>
            <person name="Ryan C.M."/>
            <person name="Banfield J.F."/>
        </authorList>
    </citation>
    <scope>NUCLEOTIDE SEQUENCE [LARGE SCALE GENOMIC DNA]</scope>
</reference>
<protein>
    <recommendedName>
        <fullName evidence="3">GxxExxY protein</fullName>
    </recommendedName>
</protein>
<evidence type="ECO:0000313" key="2">
    <source>
        <dbReference type="Proteomes" id="UP000229675"/>
    </source>
</evidence>
<dbReference type="InterPro" id="IPR026350">
    <property type="entry name" value="GxxExxY"/>
</dbReference>
<dbReference type="Pfam" id="PF13366">
    <property type="entry name" value="PDDEXK_3"/>
    <property type="match status" value="1"/>
</dbReference>
<gene>
    <name evidence="1" type="ORF">COT59_00980</name>
</gene>
<accession>A0A2H0WXN4</accession>
<dbReference type="AlphaFoldDB" id="A0A2H0WXN4"/>